<feature type="compositionally biased region" description="Basic and acidic residues" evidence="1">
    <location>
        <begin position="346"/>
        <end position="361"/>
    </location>
</feature>
<dbReference type="GeneTree" id="ENSGT00390000018691"/>
<reference evidence="2 3" key="1">
    <citation type="submission" date="2021-02" db="EMBL/GenBank/DDBJ databases">
        <title>Safari Cat Assemblies.</title>
        <authorList>
            <person name="Bredemeyer K.R."/>
            <person name="Murphy W.J."/>
        </authorList>
    </citation>
    <scope>NUCLEOTIDE SEQUENCE [LARGE SCALE GENOMIC DNA]</scope>
</reference>
<dbReference type="Ensembl" id="ENSFCTT00005046305.1">
    <property type="protein sequence ID" value="ENSFCTP00005033153.1"/>
    <property type="gene ID" value="ENSFCTG00005016207.1"/>
</dbReference>
<feature type="compositionally biased region" description="Acidic residues" evidence="1">
    <location>
        <begin position="369"/>
        <end position="379"/>
    </location>
</feature>
<organism evidence="2 3">
    <name type="scientific">Felis catus</name>
    <name type="common">Cat</name>
    <name type="synonym">Felis silvestris catus</name>
    <dbReference type="NCBI Taxonomy" id="9685"/>
    <lineage>
        <taxon>Eukaryota</taxon>
        <taxon>Metazoa</taxon>
        <taxon>Chordata</taxon>
        <taxon>Craniata</taxon>
        <taxon>Vertebrata</taxon>
        <taxon>Euteleostomi</taxon>
        <taxon>Mammalia</taxon>
        <taxon>Eutheria</taxon>
        <taxon>Laurasiatheria</taxon>
        <taxon>Carnivora</taxon>
        <taxon>Feliformia</taxon>
        <taxon>Felidae</taxon>
        <taxon>Felinae</taxon>
        <taxon>Felis</taxon>
    </lineage>
</organism>
<dbReference type="PANTHER" id="PTHR15131:SF3">
    <property type="entry name" value="SNRNA-ACTIVATING PROTEIN COMPLEX SUBUNIT 1"/>
    <property type="match status" value="1"/>
</dbReference>
<evidence type="ECO:0000313" key="3">
    <source>
        <dbReference type="Proteomes" id="UP000823872"/>
    </source>
</evidence>
<feature type="compositionally biased region" description="Basic residues" evidence="1">
    <location>
        <begin position="386"/>
        <end position="398"/>
    </location>
</feature>
<protein>
    <recommendedName>
        <fullName evidence="4">Small nuclear RNA activating complex polypeptide 1</fullName>
    </recommendedName>
</protein>
<accession>A0ABI7YE85</accession>
<dbReference type="PANTHER" id="PTHR15131">
    <property type="entry name" value="SMALL NUCLEAR RNA ACTIVATING COMPLEX, POLYPEPTIDE 1"/>
    <property type="match status" value="1"/>
</dbReference>
<evidence type="ECO:0008006" key="4">
    <source>
        <dbReference type="Google" id="ProtNLM"/>
    </source>
</evidence>
<name>A0ABI7YE85_FELCA</name>
<dbReference type="Proteomes" id="UP000823872">
    <property type="component" value="Chromosome B3"/>
</dbReference>
<reference evidence="2" key="2">
    <citation type="submission" date="2025-08" db="UniProtKB">
        <authorList>
            <consortium name="Ensembl"/>
        </authorList>
    </citation>
    <scope>IDENTIFICATION</scope>
    <source>
        <strain evidence="2">breed Abyssinian</strain>
    </source>
</reference>
<proteinExistence type="predicted"/>
<evidence type="ECO:0000313" key="2">
    <source>
        <dbReference type="Ensembl" id="ENSFCTP00005033153.1"/>
    </source>
</evidence>
<feature type="compositionally biased region" description="Basic and acidic residues" evidence="1">
    <location>
        <begin position="261"/>
        <end position="280"/>
    </location>
</feature>
<feature type="region of interest" description="Disordered" evidence="1">
    <location>
        <begin position="297"/>
        <end position="398"/>
    </location>
</feature>
<dbReference type="Pfam" id="PF09808">
    <property type="entry name" value="SNAPC1"/>
    <property type="match status" value="1"/>
</dbReference>
<sequence length="398" mass="46247">MPDIKTPLEEDNLVGQKGGAFAGMGTPAGLQTDCEALLSRFQETDSVRFEDFTELWRSMKFGTIFCGRMRNLEKNMFTKEALALAWQYFLPPYTFQIRVGALYLLYGLYNTQLCQPKQKIRVALKDWDEVLKFQQDLINAQHFDAAYIFRKLRLDKAFHFTAMPKLLSYRMKKKIQRAEVTEEFKDPNDRVMKLITSDVLEEMLNVHDHYQNMKHIISGDKSNPDKALSLIKDDFFDNIKNIVLEHQQWHKDRKNPSLKSKVKDGEEKREGNSQESERCERAESLARIKSKAFSVVVQASKSRRHRQVKLDSSDSDSASGQGQIKATRKKRNKETLKSAGRKMSSKNRDDMQNVHKEDKSLRLSMPVITEEEEDNESFSETEFTAPKRKRKSRTKNLV</sequence>
<feature type="region of interest" description="Disordered" evidence="1">
    <location>
        <begin position="248"/>
        <end position="280"/>
    </location>
</feature>
<gene>
    <name evidence="2" type="primary">SNAPC1</name>
</gene>
<keyword evidence="3" id="KW-1185">Reference proteome</keyword>
<reference evidence="2" key="3">
    <citation type="submission" date="2025-09" db="UniProtKB">
        <authorList>
            <consortium name="Ensembl"/>
        </authorList>
    </citation>
    <scope>IDENTIFICATION</scope>
    <source>
        <strain evidence="2">breed Abyssinian</strain>
    </source>
</reference>
<evidence type="ECO:0000256" key="1">
    <source>
        <dbReference type="SAM" id="MobiDB-lite"/>
    </source>
</evidence>
<dbReference type="InterPro" id="IPR019188">
    <property type="entry name" value="SNAPC1"/>
</dbReference>